<dbReference type="PANTHER" id="PTHR42879">
    <property type="entry name" value="3-OXOACYL-(ACYL-CARRIER-PROTEIN) REDUCTASE"/>
    <property type="match status" value="1"/>
</dbReference>
<dbReference type="InterPro" id="IPR011294">
    <property type="entry name" value="3-OHbutyrate_DH"/>
</dbReference>
<dbReference type="RefSeq" id="WP_222581832.1">
    <property type="nucleotide sequence ID" value="NZ_JAHVHU010000031.1"/>
</dbReference>
<dbReference type="PRINTS" id="PR00081">
    <property type="entry name" value="GDHRDH"/>
</dbReference>
<dbReference type="InterPro" id="IPR050259">
    <property type="entry name" value="SDR"/>
</dbReference>
<comment type="similarity">
    <text evidence="1 2">Belongs to the short-chain dehydrogenases/reductases (SDR) family.</text>
</comment>
<evidence type="ECO:0000313" key="4">
    <source>
        <dbReference type="Proteomes" id="UP000753961"/>
    </source>
</evidence>
<dbReference type="NCBIfam" id="NF009093">
    <property type="entry name" value="PRK12429.1"/>
    <property type="match status" value="1"/>
</dbReference>
<sequence length="263" mass="28482">MVSHKKMHERNVLITGAAHGIGLQLALGFARSGARVMMTDINESEVLQRASELELEGFQVTGVRCDVTKESEVKFAVAQAKVEYGGVDVLINNAGIQHVDLIEDFPVEKFEEMIRIMLTGPFMLSKLVIPLMKQQQYGRIINIASINGLIGFAGKAAYNSAKHGLIGLTKVAALEGADDGITANAICPGYVDTAMVRGQFEDLARTRNTTADKVLEEVIFPLVPQKRLIDTEEIVQTALYLCSESAAGITGQSIVIDGGYTVR</sequence>
<dbReference type="EMBL" id="JAHVHU010000031">
    <property type="protein sequence ID" value="MBY5960283.1"/>
    <property type="molecule type" value="Genomic_DNA"/>
</dbReference>
<dbReference type="FunFam" id="3.40.50.720:FF:000084">
    <property type="entry name" value="Short-chain dehydrogenase reductase"/>
    <property type="match status" value="1"/>
</dbReference>
<dbReference type="Pfam" id="PF00106">
    <property type="entry name" value="adh_short"/>
    <property type="match status" value="1"/>
</dbReference>
<dbReference type="InterPro" id="IPR036291">
    <property type="entry name" value="NAD(P)-bd_dom_sf"/>
</dbReference>
<reference evidence="3" key="1">
    <citation type="submission" date="2021-06" db="EMBL/GenBank/DDBJ databases">
        <title>44 bacteria genomes isolated from Dapeng, Shenzhen.</title>
        <authorList>
            <person name="Zheng W."/>
            <person name="Yu S."/>
            <person name="Huang Y."/>
        </authorList>
    </citation>
    <scope>NUCLEOTIDE SEQUENCE</scope>
    <source>
        <strain evidence="3">DP5N28-2</strain>
    </source>
</reference>
<dbReference type="PRINTS" id="PR00080">
    <property type="entry name" value="SDRFAMILY"/>
</dbReference>
<organism evidence="3 4">
    <name type="scientific">Membranihabitans marinus</name>
    <dbReference type="NCBI Taxonomy" id="1227546"/>
    <lineage>
        <taxon>Bacteria</taxon>
        <taxon>Pseudomonadati</taxon>
        <taxon>Bacteroidota</taxon>
        <taxon>Saprospiria</taxon>
        <taxon>Saprospirales</taxon>
        <taxon>Saprospiraceae</taxon>
        <taxon>Membranihabitans</taxon>
    </lineage>
</organism>
<dbReference type="InterPro" id="IPR002347">
    <property type="entry name" value="SDR_fam"/>
</dbReference>
<dbReference type="GO" id="GO:0003858">
    <property type="term" value="F:3-hydroxybutyrate dehydrogenase activity"/>
    <property type="evidence" value="ECO:0007669"/>
    <property type="project" value="InterPro"/>
</dbReference>
<keyword evidence="4" id="KW-1185">Reference proteome</keyword>
<dbReference type="PANTHER" id="PTHR42879:SF2">
    <property type="entry name" value="3-OXOACYL-[ACYL-CARRIER-PROTEIN] REDUCTASE FABG"/>
    <property type="match status" value="1"/>
</dbReference>
<dbReference type="GO" id="GO:0032787">
    <property type="term" value="P:monocarboxylic acid metabolic process"/>
    <property type="evidence" value="ECO:0007669"/>
    <property type="project" value="UniProtKB-ARBA"/>
</dbReference>
<dbReference type="InterPro" id="IPR020904">
    <property type="entry name" value="Sc_DH/Rdtase_CS"/>
</dbReference>
<evidence type="ECO:0000313" key="3">
    <source>
        <dbReference type="EMBL" id="MBY5960283.1"/>
    </source>
</evidence>
<name>A0A953LBZ3_9BACT</name>
<dbReference type="Gene3D" id="3.40.50.720">
    <property type="entry name" value="NAD(P)-binding Rossmann-like Domain"/>
    <property type="match status" value="1"/>
</dbReference>
<dbReference type="NCBIfam" id="TIGR01963">
    <property type="entry name" value="PHB_DH"/>
    <property type="match status" value="1"/>
</dbReference>
<dbReference type="PROSITE" id="PS00061">
    <property type="entry name" value="ADH_SHORT"/>
    <property type="match status" value="1"/>
</dbReference>
<proteinExistence type="inferred from homology"/>
<evidence type="ECO:0000256" key="1">
    <source>
        <dbReference type="ARBA" id="ARBA00006484"/>
    </source>
</evidence>
<evidence type="ECO:0000256" key="2">
    <source>
        <dbReference type="RuleBase" id="RU000363"/>
    </source>
</evidence>
<comment type="caution">
    <text evidence="3">The sequence shown here is derived from an EMBL/GenBank/DDBJ whole genome shotgun (WGS) entry which is preliminary data.</text>
</comment>
<accession>A0A953LBZ3</accession>
<dbReference type="SUPFAM" id="SSF51735">
    <property type="entry name" value="NAD(P)-binding Rossmann-fold domains"/>
    <property type="match status" value="1"/>
</dbReference>
<gene>
    <name evidence="3" type="ORF">KUV50_19195</name>
</gene>
<protein>
    <submittedName>
        <fullName evidence="3">3-hydroxybutyrate dehydrogenase</fullName>
    </submittedName>
</protein>
<dbReference type="AlphaFoldDB" id="A0A953LBZ3"/>
<dbReference type="Proteomes" id="UP000753961">
    <property type="component" value="Unassembled WGS sequence"/>
</dbReference>